<protein>
    <submittedName>
        <fullName evidence="1">Uncharacterized protein</fullName>
    </submittedName>
</protein>
<accession>A0A1X7UXT3</accession>
<name>A0A1X7UXT3_AMPQE</name>
<dbReference type="InParanoid" id="A0A1X7UXT3"/>
<reference evidence="1" key="1">
    <citation type="submission" date="2017-05" db="UniProtKB">
        <authorList>
            <consortium name="EnsemblMetazoa"/>
        </authorList>
    </citation>
    <scope>IDENTIFICATION</scope>
</reference>
<dbReference type="EnsemblMetazoa" id="Aqu2.1.32790_001">
    <property type="protein sequence ID" value="Aqu2.1.32790_001"/>
    <property type="gene ID" value="Aqu2.1.32790"/>
</dbReference>
<dbReference type="AlphaFoldDB" id="A0A1X7UXT3"/>
<proteinExistence type="predicted"/>
<sequence>MSLMQRAVLVLLHENGCTKQPLMITLCHAGTIKLIDSLSKEHDITVQLWSQELLSNLKKRQRSVHVTQPCCVNGEIKIKDTDDNTDNNELVDVVLDEKQEQDDIDNTTSTDIDTATDMAAAVEILP</sequence>
<evidence type="ECO:0000313" key="1">
    <source>
        <dbReference type="EnsemblMetazoa" id="Aqu2.1.32790_001"/>
    </source>
</evidence>
<dbReference type="OrthoDB" id="5979699at2759"/>
<organism evidence="1">
    <name type="scientific">Amphimedon queenslandica</name>
    <name type="common">Sponge</name>
    <dbReference type="NCBI Taxonomy" id="400682"/>
    <lineage>
        <taxon>Eukaryota</taxon>
        <taxon>Metazoa</taxon>
        <taxon>Porifera</taxon>
        <taxon>Demospongiae</taxon>
        <taxon>Heteroscleromorpha</taxon>
        <taxon>Haplosclerida</taxon>
        <taxon>Niphatidae</taxon>
        <taxon>Amphimedon</taxon>
    </lineage>
</organism>